<dbReference type="Proteomes" id="UP001596186">
    <property type="component" value="Unassembled WGS sequence"/>
</dbReference>
<feature type="signal peptide" evidence="2">
    <location>
        <begin position="1"/>
        <end position="21"/>
    </location>
</feature>
<comment type="caution">
    <text evidence="3">The sequence shown here is derived from an EMBL/GenBank/DDBJ whole genome shotgun (WGS) entry which is preliminary data.</text>
</comment>
<evidence type="ECO:0000256" key="1">
    <source>
        <dbReference type="SAM" id="MobiDB-lite"/>
    </source>
</evidence>
<dbReference type="EMBL" id="JBHSSN010000014">
    <property type="protein sequence ID" value="MFC6323497.1"/>
    <property type="molecule type" value="Genomic_DNA"/>
</dbReference>
<dbReference type="RefSeq" id="WP_125592420.1">
    <property type="nucleotide sequence ID" value="NZ_JBHSSN010000014.1"/>
</dbReference>
<organism evidence="3 4">
    <name type="scientific">Companilactobacillus baiquanensis</name>
    <dbReference type="NCBI Taxonomy" id="2486005"/>
    <lineage>
        <taxon>Bacteria</taxon>
        <taxon>Bacillati</taxon>
        <taxon>Bacillota</taxon>
        <taxon>Bacilli</taxon>
        <taxon>Lactobacillales</taxon>
        <taxon>Lactobacillaceae</taxon>
        <taxon>Companilactobacillus</taxon>
    </lineage>
</organism>
<accession>A0ABW1UWW4</accession>
<evidence type="ECO:0000313" key="3">
    <source>
        <dbReference type="EMBL" id="MFC6323497.1"/>
    </source>
</evidence>
<proteinExistence type="predicted"/>
<reference evidence="4" key="1">
    <citation type="journal article" date="2019" name="Int. J. Syst. Evol. Microbiol.">
        <title>The Global Catalogue of Microorganisms (GCM) 10K type strain sequencing project: providing services to taxonomists for standard genome sequencing and annotation.</title>
        <authorList>
            <consortium name="The Broad Institute Genomics Platform"/>
            <consortium name="The Broad Institute Genome Sequencing Center for Infectious Disease"/>
            <person name="Wu L."/>
            <person name="Ma J."/>
        </authorList>
    </citation>
    <scope>NUCLEOTIDE SEQUENCE [LARGE SCALE GENOMIC DNA]</scope>
    <source>
        <strain evidence="4">CCM 8895</strain>
    </source>
</reference>
<keyword evidence="4" id="KW-1185">Reference proteome</keyword>
<name>A0ABW1UWW4_9LACO</name>
<keyword evidence="2" id="KW-0732">Signal</keyword>
<evidence type="ECO:0000256" key="2">
    <source>
        <dbReference type="SAM" id="SignalP"/>
    </source>
</evidence>
<feature type="chain" id="PRO_5046439520" description="DUF5067 domain-containing protein" evidence="2">
    <location>
        <begin position="22"/>
        <end position="227"/>
    </location>
</feature>
<evidence type="ECO:0008006" key="5">
    <source>
        <dbReference type="Google" id="ProtNLM"/>
    </source>
</evidence>
<sequence length="227" mass="24637">MKTKSLVLSGLTILLASTLTGCSSSSDSSSKNSDSHVKTSQKNRKSSSSKEVKSGQLAKVGEWQNDMMQGKMKLIKISKINKTYSSNEYDITLKNFKMFEVTPKDNEQKENAASSFGATEELTSPYYEIQIQYSIKNNTDNAVQFNGIKSIVTASGTQMDPSSGLQDQGMGAEVAGNATKDTAVMGLIKTDEKSKLSKLTINFDTFANTTDFSEAAPSLDPVTIEFN</sequence>
<feature type="region of interest" description="Disordered" evidence="1">
    <location>
        <begin position="20"/>
        <end position="60"/>
    </location>
</feature>
<gene>
    <name evidence="3" type="ORF">ACFP1F_07080</name>
</gene>
<evidence type="ECO:0000313" key="4">
    <source>
        <dbReference type="Proteomes" id="UP001596186"/>
    </source>
</evidence>
<protein>
    <recommendedName>
        <fullName evidence="5">DUF5067 domain-containing protein</fullName>
    </recommendedName>
</protein>
<dbReference type="PROSITE" id="PS51257">
    <property type="entry name" value="PROKAR_LIPOPROTEIN"/>
    <property type="match status" value="1"/>
</dbReference>
<feature type="compositionally biased region" description="Low complexity" evidence="1">
    <location>
        <begin position="23"/>
        <end position="32"/>
    </location>
</feature>